<dbReference type="PANTHER" id="PTHR43424">
    <property type="entry name" value="LOCUS PUTATIVE PROTEIN 1-RELATED"/>
    <property type="match status" value="1"/>
</dbReference>
<name>A0A1H7HD95_9FIRM</name>
<dbReference type="RefSeq" id="WP_074789786.1">
    <property type="nucleotide sequence ID" value="NZ_FNZX01000005.1"/>
</dbReference>
<feature type="transmembrane region" description="Helical" evidence="5">
    <location>
        <begin position="353"/>
        <end position="373"/>
    </location>
</feature>
<feature type="transmembrane region" description="Helical" evidence="5">
    <location>
        <begin position="326"/>
        <end position="346"/>
    </location>
</feature>
<sequence length="479" mass="54057">MKKSIKKNYIYNLAYQILVLIVPLITTPYISRVLGAGEVGRVSYAESIVTYFAIFATPGVAILGQREVSYHQDDIEKRSEVFWSIKFLEIITAAAVIGVYGIFSGFRKDSAIYYAMTFTLLSTMIDVSWFFQGMEEFGKIILRNCVIRFINVVYILCFIKTQDDTIKYVLGTCGFSFLANASLWGYIPKYVKAPKIDKLKPFAYASTAFLLFIPTIATRVYTVLDKTMIGVITADNFQNGYYDYAMRISKIVLSVVTALGTVMIPRIGYHFNRNEKSQIEYLMYKSYRAVLLIGIPLCLGLAFVSDNFVPWFFGPGNEEVAVLLKILAWLIIIIGLSTVTGTQYMIPTQKQNWFTFSVCVGAVVNFTLNLFMIARFQSYGAAVASVVAECAVTTVQFIVVRDEISFLRVLRGGWKYALSGVVMSFCIYPFCKNLSSSFLHTMLIVCVGVLAYGFSIILFRDEFVLEILKGLMSNFKKYL</sequence>
<feature type="transmembrane region" description="Helical" evidence="5">
    <location>
        <begin position="85"/>
        <end position="106"/>
    </location>
</feature>
<feature type="transmembrane region" description="Helical" evidence="5">
    <location>
        <begin position="168"/>
        <end position="187"/>
    </location>
</feature>
<feature type="transmembrane region" description="Helical" evidence="5">
    <location>
        <begin position="244"/>
        <end position="268"/>
    </location>
</feature>
<evidence type="ECO:0000313" key="7">
    <source>
        <dbReference type="Proteomes" id="UP000182321"/>
    </source>
</evidence>
<feature type="transmembrane region" description="Helical" evidence="5">
    <location>
        <begin position="437"/>
        <end position="459"/>
    </location>
</feature>
<feature type="transmembrane region" description="Helical" evidence="5">
    <location>
        <begin position="379"/>
        <end position="400"/>
    </location>
</feature>
<dbReference type="EMBL" id="FNZX01000005">
    <property type="protein sequence ID" value="SEK46165.1"/>
    <property type="molecule type" value="Genomic_DNA"/>
</dbReference>
<evidence type="ECO:0000256" key="1">
    <source>
        <dbReference type="ARBA" id="ARBA00004141"/>
    </source>
</evidence>
<feature type="transmembrane region" description="Helical" evidence="5">
    <location>
        <begin position="112"/>
        <end position="131"/>
    </location>
</feature>
<keyword evidence="3 5" id="KW-1133">Transmembrane helix</keyword>
<feature type="transmembrane region" description="Helical" evidence="5">
    <location>
        <begin position="412"/>
        <end position="431"/>
    </location>
</feature>
<organism evidence="6 7">
    <name type="scientific">Pseudobutyrivibrio ruminis</name>
    <dbReference type="NCBI Taxonomy" id="46206"/>
    <lineage>
        <taxon>Bacteria</taxon>
        <taxon>Bacillati</taxon>
        <taxon>Bacillota</taxon>
        <taxon>Clostridia</taxon>
        <taxon>Lachnospirales</taxon>
        <taxon>Lachnospiraceae</taxon>
        <taxon>Pseudobutyrivibrio</taxon>
    </lineage>
</organism>
<evidence type="ECO:0000256" key="3">
    <source>
        <dbReference type="ARBA" id="ARBA00022989"/>
    </source>
</evidence>
<evidence type="ECO:0000256" key="4">
    <source>
        <dbReference type="ARBA" id="ARBA00023136"/>
    </source>
</evidence>
<gene>
    <name evidence="6" type="ORF">SAMN02910377_00951</name>
</gene>
<dbReference type="Pfam" id="PF01943">
    <property type="entry name" value="Polysacc_synt"/>
    <property type="match status" value="1"/>
</dbReference>
<evidence type="ECO:0000313" key="6">
    <source>
        <dbReference type="EMBL" id="SEK46165.1"/>
    </source>
</evidence>
<protein>
    <submittedName>
        <fullName evidence="6">Membrane protein involved in the export of O-antigen and teichoic acid</fullName>
    </submittedName>
</protein>
<evidence type="ECO:0000256" key="5">
    <source>
        <dbReference type="SAM" id="Phobius"/>
    </source>
</evidence>
<dbReference type="InterPro" id="IPR002797">
    <property type="entry name" value="Polysacc_synth"/>
</dbReference>
<dbReference type="GO" id="GO:0016020">
    <property type="term" value="C:membrane"/>
    <property type="evidence" value="ECO:0007669"/>
    <property type="project" value="UniProtKB-SubCell"/>
</dbReference>
<feature type="transmembrane region" description="Helical" evidence="5">
    <location>
        <begin position="42"/>
        <end position="64"/>
    </location>
</feature>
<keyword evidence="7" id="KW-1185">Reference proteome</keyword>
<dbReference type="Proteomes" id="UP000182321">
    <property type="component" value="Unassembled WGS sequence"/>
</dbReference>
<accession>A0A1H7HD95</accession>
<dbReference type="PANTHER" id="PTHR43424:SF1">
    <property type="entry name" value="LOCUS PUTATIVE PROTEIN 1-RELATED"/>
    <property type="match status" value="1"/>
</dbReference>
<dbReference type="InterPro" id="IPR052556">
    <property type="entry name" value="PolySynth_Transporter"/>
</dbReference>
<feature type="transmembrane region" description="Helical" evidence="5">
    <location>
        <begin position="289"/>
        <end position="314"/>
    </location>
</feature>
<keyword evidence="2 5" id="KW-0812">Transmembrane</keyword>
<evidence type="ECO:0000256" key="2">
    <source>
        <dbReference type="ARBA" id="ARBA00022692"/>
    </source>
</evidence>
<comment type="subcellular location">
    <subcellularLocation>
        <location evidence="1">Membrane</location>
        <topology evidence="1">Multi-pass membrane protein</topology>
    </subcellularLocation>
</comment>
<feature type="transmembrane region" description="Helical" evidence="5">
    <location>
        <begin position="140"/>
        <end position="162"/>
    </location>
</feature>
<reference evidence="7" key="1">
    <citation type="submission" date="2016-10" db="EMBL/GenBank/DDBJ databases">
        <authorList>
            <person name="Varghese N."/>
        </authorList>
    </citation>
    <scope>NUCLEOTIDE SEQUENCE [LARGE SCALE GENOMIC DNA]</scope>
    <source>
        <strain evidence="7">ACV-9</strain>
    </source>
</reference>
<proteinExistence type="predicted"/>
<feature type="transmembrane region" description="Helical" evidence="5">
    <location>
        <begin position="199"/>
        <end position="224"/>
    </location>
</feature>
<dbReference type="CDD" id="cd13128">
    <property type="entry name" value="MATE_Wzx_like"/>
    <property type="match status" value="1"/>
</dbReference>
<dbReference type="AlphaFoldDB" id="A0A1H7HD95"/>
<feature type="transmembrane region" description="Helical" evidence="5">
    <location>
        <begin position="12"/>
        <end position="30"/>
    </location>
</feature>
<keyword evidence="4 5" id="KW-0472">Membrane</keyword>